<dbReference type="InterPro" id="IPR036866">
    <property type="entry name" value="RibonucZ/Hydroxyglut_hydro"/>
</dbReference>
<dbReference type="PANTHER" id="PTHR42967:SF1">
    <property type="entry name" value="MBL FOLD METALLO-HYDROLASE"/>
    <property type="match status" value="1"/>
</dbReference>
<dbReference type="Gene3D" id="3.60.15.10">
    <property type="entry name" value="Ribonuclease Z/Hydroxyacylglutathione hydrolase-like"/>
    <property type="match status" value="1"/>
</dbReference>
<dbReference type="SUPFAM" id="SSF56281">
    <property type="entry name" value="Metallo-hydrolase/oxidoreductase"/>
    <property type="match status" value="1"/>
</dbReference>
<comment type="caution">
    <text evidence="1">The sequence shown here is derived from an EMBL/GenBank/DDBJ whole genome shotgun (WGS) entry which is preliminary data.</text>
</comment>
<name>A0ABR8Q1P0_9CLOT</name>
<evidence type="ECO:0000313" key="1">
    <source>
        <dbReference type="EMBL" id="MBD7914335.1"/>
    </source>
</evidence>
<dbReference type="RefSeq" id="WP_191748842.1">
    <property type="nucleotide sequence ID" value="NZ_JACSQZ010000009.1"/>
</dbReference>
<protein>
    <submittedName>
        <fullName evidence="1">MBL fold metallo-hydrolase</fullName>
    </submittedName>
</protein>
<reference evidence="1 2" key="1">
    <citation type="submission" date="2020-08" db="EMBL/GenBank/DDBJ databases">
        <title>A Genomic Blueprint of the Chicken Gut Microbiome.</title>
        <authorList>
            <person name="Gilroy R."/>
            <person name="Ravi A."/>
            <person name="Getino M."/>
            <person name="Pursley I."/>
            <person name="Horton D.L."/>
            <person name="Alikhan N.-F."/>
            <person name="Baker D."/>
            <person name="Gharbi K."/>
            <person name="Hall N."/>
            <person name="Watson M."/>
            <person name="Adriaenssens E.M."/>
            <person name="Foster-Nyarko E."/>
            <person name="Jarju S."/>
            <person name="Secka A."/>
            <person name="Antonio M."/>
            <person name="Oren A."/>
            <person name="Chaudhuri R."/>
            <person name="La Ragione R.M."/>
            <person name="Hildebrand F."/>
            <person name="Pallen M.J."/>
        </authorList>
    </citation>
    <scope>NUCLEOTIDE SEQUENCE [LARGE SCALE GENOMIC DNA]</scope>
    <source>
        <strain evidence="1 2">Sa3CUN1</strain>
    </source>
</reference>
<dbReference type="Pfam" id="PF13483">
    <property type="entry name" value="Lactamase_B_3"/>
    <property type="match status" value="1"/>
</dbReference>
<sequence>MEIKWLGHTSFLIKSSLGKKILIDPIQIYPYIQKYDLNTDIITFSHSHNNEIINYYMNNNCKIINSATKFENKDFYIEGFNSFRDNNNGFKRGENIIYTLEIDDLKLCHLGSLGHILSEDMIKKLSNIDILFIPIGGHFCLDGISAFKLASYINPKYIIPMSFKTTSQYFYLDGPLKFLCSCKNVLYSESNYIYTNDLDFSNNKTVLLLKENNKEPL</sequence>
<organism evidence="1 2">
    <name type="scientific">Clostridium gallinarum</name>
    <dbReference type="NCBI Taxonomy" id="2762246"/>
    <lineage>
        <taxon>Bacteria</taxon>
        <taxon>Bacillati</taxon>
        <taxon>Bacillota</taxon>
        <taxon>Clostridia</taxon>
        <taxon>Eubacteriales</taxon>
        <taxon>Clostridiaceae</taxon>
        <taxon>Clostridium</taxon>
    </lineage>
</organism>
<dbReference type="EMBL" id="JACSQZ010000009">
    <property type="protein sequence ID" value="MBD7914335.1"/>
    <property type="molecule type" value="Genomic_DNA"/>
</dbReference>
<dbReference type="Proteomes" id="UP000640335">
    <property type="component" value="Unassembled WGS sequence"/>
</dbReference>
<evidence type="ECO:0000313" key="2">
    <source>
        <dbReference type="Proteomes" id="UP000640335"/>
    </source>
</evidence>
<gene>
    <name evidence="1" type="ORF">H9660_04165</name>
</gene>
<keyword evidence="2" id="KW-1185">Reference proteome</keyword>
<proteinExistence type="predicted"/>
<accession>A0ABR8Q1P0</accession>
<dbReference type="PANTHER" id="PTHR42967">
    <property type="entry name" value="METAL DEPENDENT HYDROLASE"/>
    <property type="match status" value="1"/>
</dbReference>